<evidence type="ECO:0000313" key="3">
    <source>
        <dbReference type="Proteomes" id="UP000222542"/>
    </source>
</evidence>
<sequence>MVSVISAFVMSEALDLERWVHAFIDKRSIENDLELSTALVKMYANCGYVEKTVEVFEAMPFKDVKEWSSMIVGLIVNGLAEYALVIFSRMNEAKLADLVFKLVVVIFEVGIEFLISCELD</sequence>
<comment type="caution">
    <text evidence="2">The sequence shown here is derived from an EMBL/GenBank/DDBJ whole genome shotgun (WGS) entry which is preliminary data.</text>
</comment>
<dbReference type="InterPro" id="IPR011990">
    <property type="entry name" value="TPR-like_helical_dom_sf"/>
</dbReference>
<reference evidence="2 3" key="1">
    <citation type="journal article" date="2014" name="Nat. Genet.">
        <title>Genome sequence of the hot pepper provides insights into the evolution of pungency in Capsicum species.</title>
        <authorList>
            <person name="Kim S."/>
            <person name="Park M."/>
            <person name="Yeom S.I."/>
            <person name="Kim Y.M."/>
            <person name="Lee J.M."/>
            <person name="Lee H.A."/>
            <person name="Seo E."/>
            <person name="Choi J."/>
            <person name="Cheong K."/>
            <person name="Kim K.T."/>
            <person name="Jung K."/>
            <person name="Lee G.W."/>
            <person name="Oh S.K."/>
            <person name="Bae C."/>
            <person name="Kim S.B."/>
            <person name="Lee H.Y."/>
            <person name="Kim S.Y."/>
            <person name="Kim M.S."/>
            <person name="Kang B.C."/>
            <person name="Jo Y.D."/>
            <person name="Yang H.B."/>
            <person name="Jeong H.J."/>
            <person name="Kang W.H."/>
            <person name="Kwon J.K."/>
            <person name="Shin C."/>
            <person name="Lim J.Y."/>
            <person name="Park J.H."/>
            <person name="Huh J.H."/>
            <person name="Kim J.S."/>
            <person name="Kim B.D."/>
            <person name="Cohen O."/>
            <person name="Paran I."/>
            <person name="Suh M.C."/>
            <person name="Lee S.B."/>
            <person name="Kim Y.K."/>
            <person name="Shin Y."/>
            <person name="Noh S.J."/>
            <person name="Park J."/>
            <person name="Seo Y.S."/>
            <person name="Kwon S.Y."/>
            <person name="Kim H.A."/>
            <person name="Park J.M."/>
            <person name="Kim H.J."/>
            <person name="Choi S.B."/>
            <person name="Bosland P.W."/>
            <person name="Reeves G."/>
            <person name="Jo S.H."/>
            <person name="Lee B.W."/>
            <person name="Cho H.T."/>
            <person name="Choi H.S."/>
            <person name="Lee M.S."/>
            <person name="Yu Y."/>
            <person name="Do Choi Y."/>
            <person name="Park B.S."/>
            <person name="van Deynze A."/>
            <person name="Ashrafi H."/>
            <person name="Hill T."/>
            <person name="Kim W.T."/>
            <person name="Pai H.S."/>
            <person name="Ahn H.K."/>
            <person name="Yeam I."/>
            <person name="Giovannoni J.J."/>
            <person name="Rose J.K."/>
            <person name="Sorensen I."/>
            <person name="Lee S.J."/>
            <person name="Kim R.W."/>
            <person name="Choi I.Y."/>
            <person name="Choi B.S."/>
            <person name="Lim J.S."/>
            <person name="Lee Y.H."/>
            <person name="Choi D."/>
        </authorList>
    </citation>
    <scope>NUCLEOTIDE SEQUENCE [LARGE SCALE GENOMIC DNA]</scope>
    <source>
        <strain evidence="3">cv. CM334</strain>
    </source>
</reference>
<dbReference type="Pfam" id="PF01535">
    <property type="entry name" value="PPR"/>
    <property type="match status" value="2"/>
</dbReference>
<reference evidence="2 3" key="2">
    <citation type="journal article" date="2017" name="Genome Biol.">
        <title>New reference genome sequences of hot pepper reveal the massive evolution of plant disease-resistance genes by retroduplication.</title>
        <authorList>
            <person name="Kim S."/>
            <person name="Park J."/>
            <person name="Yeom S.I."/>
            <person name="Kim Y.M."/>
            <person name="Seo E."/>
            <person name="Kim K.T."/>
            <person name="Kim M.S."/>
            <person name="Lee J.M."/>
            <person name="Cheong K."/>
            <person name="Shin H.S."/>
            <person name="Kim S.B."/>
            <person name="Han K."/>
            <person name="Lee J."/>
            <person name="Park M."/>
            <person name="Lee H.A."/>
            <person name="Lee H.Y."/>
            <person name="Lee Y."/>
            <person name="Oh S."/>
            <person name="Lee J.H."/>
            <person name="Choi E."/>
            <person name="Choi E."/>
            <person name="Lee S.E."/>
            <person name="Jeon J."/>
            <person name="Kim H."/>
            <person name="Choi G."/>
            <person name="Song H."/>
            <person name="Lee J."/>
            <person name="Lee S.C."/>
            <person name="Kwon J.K."/>
            <person name="Lee H.Y."/>
            <person name="Koo N."/>
            <person name="Hong Y."/>
            <person name="Kim R.W."/>
            <person name="Kang W.H."/>
            <person name="Huh J.H."/>
            <person name="Kang B.C."/>
            <person name="Yang T.J."/>
            <person name="Lee Y.H."/>
            <person name="Bennetzen J.L."/>
            <person name="Choi D."/>
        </authorList>
    </citation>
    <scope>NUCLEOTIDE SEQUENCE [LARGE SCALE GENOMIC DNA]</scope>
    <source>
        <strain evidence="3">cv. CM334</strain>
    </source>
</reference>
<dbReference type="GO" id="GO:0009451">
    <property type="term" value="P:RNA modification"/>
    <property type="evidence" value="ECO:0007669"/>
    <property type="project" value="InterPro"/>
</dbReference>
<evidence type="ECO:0008006" key="4">
    <source>
        <dbReference type="Google" id="ProtNLM"/>
    </source>
</evidence>
<dbReference type="PANTHER" id="PTHR47926">
    <property type="entry name" value="PENTATRICOPEPTIDE REPEAT-CONTAINING PROTEIN"/>
    <property type="match status" value="1"/>
</dbReference>
<dbReference type="Gramene" id="PHT70190">
    <property type="protein sequence ID" value="PHT70190"/>
    <property type="gene ID" value="T459_25294"/>
</dbReference>
<name>A0A2G2YKB7_CAPAN</name>
<evidence type="ECO:0000256" key="1">
    <source>
        <dbReference type="ARBA" id="ARBA00022737"/>
    </source>
</evidence>
<dbReference type="STRING" id="4072.A0A2G2YKB7"/>
<dbReference type="Proteomes" id="UP000222542">
    <property type="component" value="Unassembled WGS sequence"/>
</dbReference>
<dbReference type="EMBL" id="AYRZ02000010">
    <property type="protein sequence ID" value="PHT70190.1"/>
    <property type="molecule type" value="Genomic_DNA"/>
</dbReference>
<protein>
    <recommendedName>
        <fullName evidence="4">Pentatricopeptide repeat-containing protein</fullName>
    </recommendedName>
</protein>
<dbReference type="InterPro" id="IPR046960">
    <property type="entry name" value="PPR_At4g14850-like_plant"/>
</dbReference>
<keyword evidence="3" id="KW-1185">Reference proteome</keyword>
<dbReference type="OMA" id="ANCGYVE"/>
<dbReference type="Gene3D" id="1.25.40.10">
    <property type="entry name" value="Tetratricopeptide repeat domain"/>
    <property type="match status" value="1"/>
</dbReference>
<dbReference type="AlphaFoldDB" id="A0A2G2YKB7"/>
<organism evidence="2 3">
    <name type="scientific">Capsicum annuum</name>
    <name type="common">Capsicum pepper</name>
    <dbReference type="NCBI Taxonomy" id="4072"/>
    <lineage>
        <taxon>Eukaryota</taxon>
        <taxon>Viridiplantae</taxon>
        <taxon>Streptophyta</taxon>
        <taxon>Embryophyta</taxon>
        <taxon>Tracheophyta</taxon>
        <taxon>Spermatophyta</taxon>
        <taxon>Magnoliopsida</taxon>
        <taxon>eudicotyledons</taxon>
        <taxon>Gunneridae</taxon>
        <taxon>Pentapetalae</taxon>
        <taxon>asterids</taxon>
        <taxon>lamiids</taxon>
        <taxon>Solanales</taxon>
        <taxon>Solanaceae</taxon>
        <taxon>Solanoideae</taxon>
        <taxon>Capsiceae</taxon>
        <taxon>Capsicum</taxon>
    </lineage>
</organism>
<dbReference type="GO" id="GO:0003723">
    <property type="term" value="F:RNA binding"/>
    <property type="evidence" value="ECO:0007669"/>
    <property type="project" value="InterPro"/>
</dbReference>
<dbReference type="InterPro" id="IPR002885">
    <property type="entry name" value="PPR_rpt"/>
</dbReference>
<accession>A0A2G2YKB7</accession>
<proteinExistence type="predicted"/>
<keyword evidence="1" id="KW-0677">Repeat</keyword>
<dbReference type="PANTHER" id="PTHR47926:SF461">
    <property type="entry name" value="PENTATRICOPEPTIDE REPEAT SUPERFAMILY PROTEIN"/>
    <property type="match status" value="1"/>
</dbReference>
<evidence type="ECO:0000313" key="2">
    <source>
        <dbReference type="EMBL" id="PHT70190.1"/>
    </source>
</evidence>
<gene>
    <name evidence="2" type="ORF">T459_25294</name>
</gene>